<dbReference type="EMBL" id="MN740503">
    <property type="protein sequence ID" value="QHU30118.1"/>
    <property type="molecule type" value="Genomic_DNA"/>
</dbReference>
<keyword evidence="1" id="KW-0472">Membrane</keyword>
<dbReference type="CDD" id="cd00085">
    <property type="entry name" value="HNHc"/>
    <property type="match status" value="1"/>
</dbReference>
<proteinExistence type="predicted"/>
<dbReference type="GO" id="GO:0008270">
    <property type="term" value="F:zinc ion binding"/>
    <property type="evidence" value="ECO:0007669"/>
    <property type="project" value="InterPro"/>
</dbReference>
<feature type="domain" description="HNH nuclease" evidence="2">
    <location>
        <begin position="122"/>
        <end position="174"/>
    </location>
</feature>
<keyword evidence="1" id="KW-1133">Transmembrane helix</keyword>
<dbReference type="AlphaFoldDB" id="A0A6C0LJP7"/>
<dbReference type="Gene3D" id="1.10.30.50">
    <property type="match status" value="1"/>
</dbReference>
<protein>
    <recommendedName>
        <fullName evidence="2">HNH nuclease domain-containing protein</fullName>
    </recommendedName>
</protein>
<evidence type="ECO:0000313" key="3">
    <source>
        <dbReference type="EMBL" id="QHU30118.1"/>
    </source>
</evidence>
<evidence type="ECO:0000259" key="2">
    <source>
        <dbReference type="SMART" id="SM00507"/>
    </source>
</evidence>
<dbReference type="GO" id="GO:0004519">
    <property type="term" value="F:endonuclease activity"/>
    <property type="evidence" value="ECO:0007669"/>
    <property type="project" value="InterPro"/>
</dbReference>
<feature type="transmembrane region" description="Helical" evidence="1">
    <location>
        <begin position="34"/>
        <end position="51"/>
    </location>
</feature>
<organism evidence="3">
    <name type="scientific">viral metagenome</name>
    <dbReference type="NCBI Taxonomy" id="1070528"/>
    <lineage>
        <taxon>unclassified sequences</taxon>
        <taxon>metagenomes</taxon>
        <taxon>organismal metagenomes</taxon>
    </lineage>
</organism>
<evidence type="ECO:0000256" key="1">
    <source>
        <dbReference type="SAM" id="Phobius"/>
    </source>
</evidence>
<dbReference type="InterPro" id="IPR002711">
    <property type="entry name" value="HNH"/>
</dbReference>
<keyword evidence="1" id="KW-0812">Transmembrane</keyword>
<dbReference type="InterPro" id="IPR003615">
    <property type="entry name" value="HNH_nuc"/>
</dbReference>
<name>A0A6C0LJP7_9ZZZZ</name>
<accession>A0A6C0LJP7</accession>
<dbReference type="GO" id="GO:0003676">
    <property type="term" value="F:nucleic acid binding"/>
    <property type="evidence" value="ECO:0007669"/>
    <property type="project" value="InterPro"/>
</dbReference>
<dbReference type="SMART" id="SM00507">
    <property type="entry name" value="HNHc"/>
    <property type="match status" value="1"/>
</dbReference>
<reference evidence="3" key="1">
    <citation type="journal article" date="2020" name="Nature">
        <title>Giant virus diversity and host interactions through global metagenomics.</title>
        <authorList>
            <person name="Schulz F."/>
            <person name="Roux S."/>
            <person name="Paez-Espino D."/>
            <person name="Jungbluth S."/>
            <person name="Walsh D.A."/>
            <person name="Denef V.J."/>
            <person name="McMahon K.D."/>
            <person name="Konstantinidis K.T."/>
            <person name="Eloe-Fadrosh E.A."/>
            <person name="Kyrpides N.C."/>
            <person name="Woyke T."/>
        </authorList>
    </citation>
    <scope>NUCLEOTIDE SEQUENCE</scope>
    <source>
        <strain evidence="3">GVMAG-M-3300027833-11</strain>
    </source>
</reference>
<sequence length="182" mass="20408">MKVELLVFAITGFFIANTYYDGKYMAILKSWKKYYQMMGIGFAGLSAYLFFKKYPSDTRTLLSSASGVIRHLPVDKTAGDLFEPFLQLTKATGNMDFSNEAQKIRQSGTGEGASTKRCVSETKKKYVAAQQGWKCGRCQKQLPAWFEVDHTVRLEHGGSNHVDNLVALCRDCHGEKTALENL</sequence>
<dbReference type="Pfam" id="PF01844">
    <property type="entry name" value="HNH"/>
    <property type="match status" value="1"/>
</dbReference>